<dbReference type="InterPro" id="IPR038050">
    <property type="entry name" value="Neuro_actylchol_rec"/>
</dbReference>
<keyword evidence="7 20" id="KW-0406">Ion transport</keyword>
<evidence type="ECO:0000256" key="3">
    <source>
        <dbReference type="ARBA" id="ARBA00022692"/>
    </source>
</evidence>
<proteinExistence type="inferred from homology"/>
<dbReference type="Gene3D" id="1.20.58.390">
    <property type="entry name" value="Neurotransmitter-gated ion-channel transmembrane domain"/>
    <property type="match status" value="1"/>
</dbReference>
<feature type="transmembrane region" description="Helical" evidence="20">
    <location>
        <begin position="321"/>
        <end position="345"/>
    </location>
</feature>
<keyword evidence="2" id="KW-1003">Cell membrane</keyword>
<evidence type="ECO:0000256" key="6">
    <source>
        <dbReference type="ARBA" id="ARBA00023018"/>
    </source>
</evidence>
<dbReference type="PRINTS" id="PR00252">
    <property type="entry name" value="NRIONCHANNEL"/>
</dbReference>
<dbReference type="GO" id="GO:0005230">
    <property type="term" value="F:extracellular ligand-gated monoatomic ion channel activity"/>
    <property type="evidence" value="ECO:0007669"/>
    <property type="project" value="InterPro"/>
</dbReference>
<keyword evidence="4" id="KW-0732">Signal</keyword>
<evidence type="ECO:0000256" key="13">
    <source>
        <dbReference type="ARBA" id="ARBA00023286"/>
    </source>
</evidence>
<evidence type="ECO:0000256" key="10">
    <source>
        <dbReference type="ARBA" id="ARBA00023170"/>
    </source>
</evidence>
<evidence type="ECO:0000313" key="25">
    <source>
        <dbReference type="Proteomes" id="UP000694621"/>
    </source>
</evidence>
<evidence type="ECO:0000256" key="19">
    <source>
        <dbReference type="ARBA" id="ARBA00037540"/>
    </source>
</evidence>
<evidence type="ECO:0000256" key="17">
    <source>
        <dbReference type="ARBA" id="ARBA00036239"/>
    </source>
</evidence>
<keyword evidence="5 20" id="KW-1133">Transmembrane helix</keyword>
<comment type="function">
    <text evidence="19">Forms serotonin (5-hydroxytryptamine/5-HT3)-activated cation-selective channel complexes, which when activated cause fast, depolarizing responses in neurons.</text>
</comment>
<dbReference type="FunFam" id="1.20.58.390:FF:000080">
    <property type="entry name" value="5-hydroxytryptamine (serotonin) receptor 3C, ionotropic"/>
    <property type="match status" value="1"/>
</dbReference>
<evidence type="ECO:0000256" key="4">
    <source>
        <dbReference type="ARBA" id="ARBA00022729"/>
    </source>
</evidence>
<evidence type="ECO:0000256" key="9">
    <source>
        <dbReference type="ARBA" id="ARBA00023157"/>
    </source>
</evidence>
<evidence type="ECO:0000256" key="5">
    <source>
        <dbReference type="ARBA" id="ARBA00022989"/>
    </source>
</evidence>
<evidence type="ECO:0000256" key="18">
    <source>
        <dbReference type="ARBA" id="ARBA00036634"/>
    </source>
</evidence>
<dbReference type="PANTHER" id="PTHR18945">
    <property type="entry name" value="NEUROTRANSMITTER GATED ION CHANNEL"/>
    <property type="match status" value="1"/>
</dbReference>
<dbReference type="InterPro" id="IPR018000">
    <property type="entry name" value="Neurotransmitter_ion_chnl_CS"/>
</dbReference>
<evidence type="ECO:0000256" key="7">
    <source>
        <dbReference type="ARBA" id="ARBA00023065"/>
    </source>
</evidence>
<keyword evidence="14 20" id="KW-0407">Ion channel</keyword>
<evidence type="ECO:0000259" key="22">
    <source>
        <dbReference type="Pfam" id="PF02931"/>
    </source>
</evidence>
<keyword evidence="10" id="KW-0675">Receptor</keyword>
<dbReference type="GO" id="GO:0045211">
    <property type="term" value="C:postsynaptic membrane"/>
    <property type="evidence" value="ECO:0007669"/>
    <property type="project" value="UniProtKB-SubCell"/>
</dbReference>
<keyword evidence="11" id="KW-0325">Glycoprotein</keyword>
<dbReference type="SUPFAM" id="SSF63712">
    <property type="entry name" value="Nicotinic receptor ligand binding domain-like"/>
    <property type="match status" value="1"/>
</dbReference>
<evidence type="ECO:0000256" key="15">
    <source>
        <dbReference type="ARBA" id="ARBA00034104"/>
    </source>
</evidence>
<dbReference type="InterPro" id="IPR049944">
    <property type="entry name" value="LGIC_TM_5-HT3"/>
</dbReference>
<keyword evidence="8 20" id="KW-0472">Membrane</keyword>
<dbReference type="Ensembl" id="ENSAMXT00005033814.1">
    <property type="protein sequence ID" value="ENSAMXP00005030898.1"/>
    <property type="gene ID" value="ENSAMXG00005015130.1"/>
</dbReference>
<keyword evidence="6" id="KW-0770">Synapse</keyword>
<dbReference type="InterPro" id="IPR006201">
    <property type="entry name" value="Neur_channel"/>
</dbReference>
<evidence type="ECO:0000256" key="14">
    <source>
        <dbReference type="ARBA" id="ARBA00023303"/>
    </source>
</evidence>
<keyword evidence="1 20" id="KW-0813">Transport</keyword>
<evidence type="ECO:0000256" key="2">
    <source>
        <dbReference type="ARBA" id="ARBA00022475"/>
    </source>
</evidence>
<dbReference type="FunFam" id="2.70.170.10:FF:000017">
    <property type="entry name" value="5-hydroxytryptamine receptor 3A"/>
    <property type="match status" value="1"/>
</dbReference>
<keyword evidence="12" id="KW-0628">Postsynaptic cell membrane</keyword>
<dbReference type="OrthoDB" id="6097796at2759"/>
<dbReference type="InterPro" id="IPR006202">
    <property type="entry name" value="Neur_chan_lig-bd"/>
</dbReference>
<comment type="similarity">
    <text evidence="20">Belongs to the ligand-gated ion channel (TC 1.A.9) family.</text>
</comment>
<dbReference type="Proteomes" id="UP000694621">
    <property type="component" value="Unplaced"/>
</dbReference>
<feature type="transmembrane region" description="Helical" evidence="20">
    <location>
        <begin position="256"/>
        <end position="280"/>
    </location>
</feature>
<feature type="domain" description="Neurotransmitter-gated ion-channel transmembrane" evidence="23">
    <location>
        <begin position="264"/>
        <end position="461"/>
    </location>
</feature>
<dbReference type="Pfam" id="PF02931">
    <property type="entry name" value="Neur_chan_LBD"/>
    <property type="match status" value="1"/>
</dbReference>
<dbReference type="Gene3D" id="2.70.170.10">
    <property type="entry name" value="Neurotransmitter-gated ion-channel ligand-binding domain"/>
    <property type="match status" value="1"/>
</dbReference>
<dbReference type="InterPro" id="IPR036719">
    <property type="entry name" value="Neuro-gated_channel_TM_sf"/>
</dbReference>
<protein>
    <recommendedName>
        <fullName evidence="26">5-hydroxytryptamine (serotonin) receptor 3A</fullName>
    </recommendedName>
</protein>
<dbReference type="CDD" id="cd19063">
    <property type="entry name" value="LGIC_TM_5-HT3"/>
    <property type="match status" value="1"/>
</dbReference>
<evidence type="ECO:0000256" key="8">
    <source>
        <dbReference type="ARBA" id="ARBA00023136"/>
    </source>
</evidence>
<evidence type="ECO:0000256" key="20">
    <source>
        <dbReference type="RuleBase" id="RU000687"/>
    </source>
</evidence>
<evidence type="ECO:0000256" key="1">
    <source>
        <dbReference type="ARBA" id="ARBA00022448"/>
    </source>
</evidence>
<dbReference type="Pfam" id="PF02932">
    <property type="entry name" value="Neur_chan_memb"/>
    <property type="match status" value="1"/>
</dbReference>
<comment type="catalytic activity">
    <reaction evidence="17">
        <text>Na(+)(in) = Na(+)(out)</text>
        <dbReference type="Rhea" id="RHEA:34963"/>
        <dbReference type="ChEBI" id="CHEBI:29101"/>
    </reaction>
</comment>
<organism evidence="24 25">
    <name type="scientific">Astyanax mexicanus</name>
    <name type="common">Blind cave fish</name>
    <name type="synonym">Astyanax fasciatus mexicanus</name>
    <dbReference type="NCBI Taxonomy" id="7994"/>
    <lineage>
        <taxon>Eukaryota</taxon>
        <taxon>Metazoa</taxon>
        <taxon>Chordata</taxon>
        <taxon>Craniata</taxon>
        <taxon>Vertebrata</taxon>
        <taxon>Euteleostomi</taxon>
        <taxon>Actinopterygii</taxon>
        <taxon>Neopterygii</taxon>
        <taxon>Teleostei</taxon>
        <taxon>Ostariophysi</taxon>
        <taxon>Characiformes</taxon>
        <taxon>Characoidei</taxon>
        <taxon>Acestrorhamphidae</taxon>
        <taxon>Acestrorhamphinae</taxon>
        <taxon>Astyanax</taxon>
    </lineage>
</organism>
<comment type="catalytic activity">
    <reaction evidence="18">
        <text>Ca(2+)(in) = Ca(2+)(out)</text>
        <dbReference type="Rhea" id="RHEA:29671"/>
        <dbReference type="ChEBI" id="CHEBI:29108"/>
    </reaction>
</comment>
<dbReference type="InterPro" id="IPR036734">
    <property type="entry name" value="Neur_chan_lig-bd_sf"/>
</dbReference>
<feature type="transmembrane region" description="Helical" evidence="20">
    <location>
        <begin position="450"/>
        <end position="472"/>
    </location>
</feature>
<dbReference type="AlphaFoldDB" id="A0A8B9K5Z2"/>
<keyword evidence="9" id="KW-1015">Disulfide bond</keyword>
<evidence type="ECO:0000259" key="23">
    <source>
        <dbReference type="Pfam" id="PF02932"/>
    </source>
</evidence>
<name>A0A8B9K5Z2_ASTMX</name>
<evidence type="ECO:0000313" key="24">
    <source>
        <dbReference type="Ensembl" id="ENSAMXP00005030898.1"/>
    </source>
</evidence>
<evidence type="ECO:0000256" key="16">
    <source>
        <dbReference type="ARBA" id="ARBA00034430"/>
    </source>
</evidence>
<keyword evidence="3 20" id="KW-0812">Transmembrane</keyword>
<evidence type="ECO:0000256" key="12">
    <source>
        <dbReference type="ARBA" id="ARBA00023257"/>
    </source>
</evidence>
<evidence type="ECO:0000256" key="11">
    <source>
        <dbReference type="ARBA" id="ARBA00023180"/>
    </source>
</evidence>
<comment type="catalytic activity">
    <reaction evidence="16">
        <text>K(+)(in) = K(+)(out)</text>
        <dbReference type="Rhea" id="RHEA:29463"/>
        <dbReference type="ChEBI" id="CHEBI:29103"/>
    </reaction>
</comment>
<feature type="transmembrane region" description="Helical" evidence="20">
    <location>
        <begin position="292"/>
        <end position="309"/>
    </location>
</feature>
<evidence type="ECO:0000256" key="21">
    <source>
        <dbReference type="SAM" id="MobiDB-lite"/>
    </source>
</evidence>
<evidence type="ECO:0008006" key="26">
    <source>
        <dbReference type="Google" id="ProtNLM"/>
    </source>
</evidence>
<feature type="region of interest" description="Disordered" evidence="21">
    <location>
        <begin position="381"/>
        <end position="403"/>
    </location>
</feature>
<reference evidence="24" key="1">
    <citation type="submission" date="2025-08" db="UniProtKB">
        <authorList>
            <consortium name="Ensembl"/>
        </authorList>
    </citation>
    <scope>IDENTIFICATION</scope>
</reference>
<dbReference type="SUPFAM" id="SSF90112">
    <property type="entry name" value="Neurotransmitter-gated ion-channel transmembrane pore"/>
    <property type="match status" value="1"/>
</dbReference>
<accession>A0A8B9K5Z2</accession>
<sequence length="479" mass="55499">MYLNICSFYTADEQLLFSDFFFKTSLIYSKRMYSIHPVLTPGPVECVNCSEPTAIALLNALRENVLARPEIRPVFSLQTPTVISIDFYIYGILGVNVSKDVMCVCVCVCVQYWNIEGLSWDPTECGTKRISLPRNTIWTPDIVINEFMDENKVPATYYLYIDYQGQVEDSVPFHVVSSCNLDIYTFPFDIQNCSYTFNSYLHPMKNIFQNSLDTLGTNGEWELIGIIPEKKQTNSNYSLYEQWDGVIFHIVLRRKAAVYVVNLLLPSCFLAALDVFSFLLPAQHVDRSSFKMTLILGYTVFLLLMNDLLPVTGNNIPLINVFFSVCLALMVGSLLETILITNLLCGSAGYPRLPDWIRVLMLHYIARIVLLEKSTTKDSITEGRRRERSETESESSVSKRSEHWGDQELMQELRKISRDLSCIRQKVEEHQRTDEWVEEWIHLGLVLDRLYFILYMIFITVSFVFILIQWFLRESKDWE</sequence>
<dbReference type="PROSITE" id="PS00236">
    <property type="entry name" value="NEUROTR_ION_CHANNEL"/>
    <property type="match status" value="1"/>
</dbReference>
<dbReference type="GO" id="GO:0004888">
    <property type="term" value="F:transmembrane signaling receptor activity"/>
    <property type="evidence" value="ECO:0007669"/>
    <property type="project" value="InterPro"/>
</dbReference>
<keyword evidence="13" id="KW-1071">Ligand-gated ion channel</keyword>
<dbReference type="InterPro" id="IPR006029">
    <property type="entry name" value="Neurotrans-gated_channel_TM"/>
</dbReference>
<comment type="subcellular location">
    <subcellularLocation>
        <location evidence="15">Postsynaptic cell membrane</location>
        <topology evidence="15">Multi-pass membrane protein</topology>
    </subcellularLocation>
</comment>
<feature type="domain" description="Neurotransmitter-gated ion-channel ligand-binding" evidence="22">
    <location>
        <begin position="68"/>
        <end position="255"/>
    </location>
</feature>